<evidence type="ECO:0000313" key="10">
    <source>
        <dbReference type="EMBL" id="ODQ44574.1"/>
    </source>
</evidence>
<feature type="compositionally biased region" description="Acidic residues" evidence="9">
    <location>
        <begin position="188"/>
        <end position="206"/>
    </location>
</feature>
<evidence type="ECO:0000256" key="1">
    <source>
        <dbReference type="ARBA" id="ARBA00002711"/>
    </source>
</evidence>
<proteinExistence type="inferred from homology"/>
<feature type="region of interest" description="Disordered" evidence="9">
    <location>
        <begin position="177"/>
        <end position="222"/>
    </location>
</feature>
<dbReference type="RefSeq" id="XP_019015687.1">
    <property type="nucleotide sequence ID" value="XM_019161841.1"/>
</dbReference>
<comment type="subcellular location">
    <subcellularLocation>
        <location evidence="2 8">Nucleus</location>
        <location evidence="2 8">Nucleolus</location>
    </subcellularLocation>
</comment>
<name>A0A1E3NEL9_9ASCO</name>
<evidence type="ECO:0000256" key="6">
    <source>
        <dbReference type="ARBA" id="ARBA00023163"/>
    </source>
</evidence>
<evidence type="ECO:0000256" key="8">
    <source>
        <dbReference type="RuleBase" id="RU362137"/>
    </source>
</evidence>
<evidence type="ECO:0000256" key="5">
    <source>
        <dbReference type="ARBA" id="ARBA00023015"/>
    </source>
</evidence>
<dbReference type="GeneID" id="30178528"/>
<accession>A0A1E3NEL9</accession>
<dbReference type="OrthoDB" id="3995953at2759"/>
<dbReference type="Proteomes" id="UP000094455">
    <property type="component" value="Unassembled WGS sequence"/>
</dbReference>
<dbReference type="STRING" id="763406.A0A1E3NEL9"/>
<evidence type="ECO:0000256" key="2">
    <source>
        <dbReference type="ARBA" id="ARBA00004604"/>
    </source>
</evidence>
<organism evidence="10 11">
    <name type="scientific">Pichia membranifaciens NRRL Y-2026</name>
    <dbReference type="NCBI Taxonomy" id="763406"/>
    <lineage>
        <taxon>Eukaryota</taxon>
        <taxon>Fungi</taxon>
        <taxon>Dikarya</taxon>
        <taxon>Ascomycota</taxon>
        <taxon>Saccharomycotina</taxon>
        <taxon>Pichiomycetes</taxon>
        <taxon>Pichiales</taxon>
        <taxon>Pichiaceae</taxon>
        <taxon>Pichia</taxon>
    </lineage>
</organism>
<evidence type="ECO:0000256" key="7">
    <source>
        <dbReference type="ARBA" id="ARBA00023242"/>
    </source>
</evidence>
<dbReference type="InterPro" id="IPR031404">
    <property type="entry name" value="Rrt14"/>
</dbReference>
<evidence type="ECO:0000256" key="4">
    <source>
        <dbReference type="ARBA" id="ARBA00014115"/>
    </source>
</evidence>
<dbReference type="EMBL" id="KV454006">
    <property type="protein sequence ID" value="ODQ44574.1"/>
    <property type="molecule type" value="Genomic_DNA"/>
</dbReference>
<dbReference type="GO" id="GO:0005730">
    <property type="term" value="C:nucleolus"/>
    <property type="evidence" value="ECO:0007669"/>
    <property type="project" value="UniProtKB-SubCell"/>
</dbReference>
<keyword evidence="6 8" id="KW-0804">Transcription</keyword>
<protein>
    <recommendedName>
        <fullName evidence="4 8">Regulator of rDNA transcription 14</fullName>
    </recommendedName>
</protein>
<keyword evidence="11" id="KW-1185">Reference proteome</keyword>
<evidence type="ECO:0000313" key="11">
    <source>
        <dbReference type="Proteomes" id="UP000094455"/>
    </source>
</evidence>
<keyword evidence="7 8" id="KW-0539">Nucleus</keyword>
<comment type="function">
    <text evidence="1 8">Involved in ribosome biogenesis, probably through modulation of rDNA transcription.</text>
</comment>
<gene>
    <name evidence="8" type="primary">RRT14</name>
    <name evidence="10" type="ORF">PICMEDRAFT_17996</name>
</gene>
<evidence type="ECO:0000256" key="9">
    <source>
        <dbReference type="SAM" id="MobiDB-lite"/>
    </source>
</evidence>
<dbReference type="Pfam" id="PF17075">
    <property type="entry name" value="RRT14"/>
    <property type="match status" value="1"/>
</dbReference>
<sequence>MFKSKKTKQQSLNVVDNLLSNYLQVSDKKILKSKEKGQKGHAASKILELNSKLGNFKKTREGLRKHKDKERKMRNKKMKGIEKINEKIVRQSKLERGDREVIDEIVSAKLADLKKIDLVSRDEDLLELQNDILTLTGGESTKSMLKNLRDKQFLERKRRTAERARFEDKVSRGVVAVGGLTPGLAQPDGDDSDDSDADDQSADDADQGALPAGFRDDFDEFH</sequence>
<keyword evidence="5 8" id="KW-0805">Transcription regulation</keyword>
<evidence type="ECO:0000256" key="3">
    <source>
        <dbReference type="ARBA" id="ARBA00007142"/>
    </source>
</evidence>
<comment type="similarity">
    <text evidence="3 8">Belongs to the RRT14 family.</text>
</comment>
<reference evidence="10 11" key="1">
    <citation type="journal article" date="2016" name="Proc. Natl. Acad. Sci. U.S.A.">
        <title>Comparative genomics of biotechnologically important yeasts.</title>
        <authorList>
            <person name="Riley R."/>
            <person name="Haridas S."/>
            <person name="Wolfe K.H."/>
            <person name="Lopes M.R."/>
            <person name="Hittinger C.T."/>
            <person name="Goeker M."/>
            <person name="Salamov A.A."/>
            <person name="Wisecaver J.H."/>
            <person name="Long T.M."/>
            <person name="Calvey C.H."/>
            <person name="Aerts A.L."/>
            <person name="Barry K.W."/>
            <person name="Choi C."/>
            <person name="Clum A."/>
            <person name="Coughlan A.Y."/>
            <person name="Deshpande S."/>
            <person name="Douglass A.P."/>
            <person name="Hanson S.J."/>
            <person name="Klenk H.-P."/>
            <person name="LaButti K.M."/>
            <person name="Lapidus A."/>
            <person name="Lindquist E.A."/>
            <person name="Lipzen A.M."/>
            <person name="Meier-Kolthoff J.P."/>
            <person name="Ohm R.A."/>
            <person name="Otillar R.P."/>
            <person name="Pangilinan J.L."/>
            <person name="Peng Y."/>
            <person name="Rokas A."/>
            <person name="Rosa C.A."/>
            <person name="Scheuner C."/>
            <person name="Sibirny A.A."/>
            <person name="Slot J.C."/>
            <person name="Stielow J.B."/>
            <person name="Sun H."/>
            <person name="Kurtzman C.P."/>
            <person name="Blackwell M."/>
            <person name="Grigoriev I.V."/>
            <person name="Jeffries T.W."/>
        </authorList>
    </citation>
    <scope>NUCLEOTIDE SEQUENCE [LARGE SCALE GENOMIC DNA]</scope>
    <source>
        <strain evidence="10 11">NRRL Y-2026</strain>
    </source>
</reference>
<dbReference type="AlphaFoldDB" id="A0A1E3NEL9"/>